<evidence type="ECO:0000313" key="3">
    <source>
        <dbReference type="Proteomes" id="UP001432216"/>
    </source>
</evidence>
<dbReference type="RefSeq" id="XP_064721318.1">
    <property type="nucleotide sequence ID" value="XM_064865246.1"/>
</dbReference>
<gene>
    <name evidence="2" type="ORF">IAS62_003404</name>
</gene>
<dbReference type="EMBL" id="CP143810">
    <property type="protein sequence ID" value="WVO22079.1"/>
    <property type="molecule type" value="Genomic_DNA"/>
</dbReference>
<proteinExistence type="predicted"/>
<organism evidence="2 3">
    <name type="scientific">Cryptococcus decagattii</name>
    <dbReference type="NCBI Taxonomy" id="1859122"/>
    <lineage>
        <taxon>Eukaryota</taxon>
        <taxon>Fungi</taxon>
        <taxon>Dikarya</taxon>
        <taxon>Basidiomycota</taxon>
        <taxon>Agaricomycotina</taxon>
        <taxon>Tremellomycetes</taxon>
        <taxon>Tremellales</taxon>
        <taxon>Cryptococcaceae</taxon>
        <taxon>Cryptococcus</taxon>
        <taxon>Cryptococcus gattii species complex</taxon>
    </lineage>
</organism>
<feature type="chain" id="PRO_5047314494" description="Secreted protein" evidence="1">
    <location>
        <begin position="22"/>
        <end position="121"/>
    </location>
</feature>
<name>A0ABZ2AW46_9TREE</name>
<evidence type="ECO:0000313" key="2">
    <source>
        <dbReference type="EMBL" id="WVO22079.1"/>
    </source>
</evidence>
<keyword evidence="3" id="KW-1185">Reference proteome</keyword>
<sequence length="121" mass="13833">MSPSWFSVGFLVIFPLPRAAGVASPLQKLLIVDDVLSHSYAFVSPRARIFKLRVTSYGIGRRSTQDPMVGLESKRLWLGMDQQQIVFEIRSNIKLIWVEHSRSVENDLRGTYTSEHKMALR</sequence>
<dbReference type="GeneID" id="89990176"/>
<accession>A0ABZ2AW46</accession>
<feature type="signal peptide" evidence="1">
    <location>
        <begin position="1"/>
        <end position="21"/>
    </location>
</feature>
<dbReference type="Proteomes" id="UP001432216">
    <property type="component" value="Chromosome 5"/>
</dbReference>
<evidence type="ECO:0000256" key="1">
    <source>
        <dbReference type="SAM" id="SignalP"/>
    </source>
</evidence>
<evidence type="ECO:0008006" key="4">
    <source>
        <dbReference type="Google" id="ProtNLM"/>
    </source>
</evidence>
<reference evidence="2 3" key="1">
    <citation type="submission" date="2024-01" db="EMBL/GenBank/DDBJ databases">
        <title>Comparative genomics of Cryptococcus and Kwoniella reveals pathogenesis evolution and contrasting modes of karyotype evolution via chromosome fusion or intercentromeric recombination.</title>
        <authorList>
            <person name="Coelho M.A."/>
            <person name="David-Palma M."/>
            <person name="Shea T."/>
            <person name="Bowers K."/>
            <person name="McGinley-Smith S."/>
            <person name="Mohammad A.W."/>
            <person name="Gnirke A."/>
            <person name="Yurkov A.M."/>
            <person name="Nowrousian M."/>
            <person name="Sun S."/>
            <person name="Cuomo C.A."/>
            <person name="Heitman J."/>
        </authorList>
    </citation>
    <scope>NUCLEOTIDE SEQUENCE [LARGE SCALE GENOMIC DNA]</scope>
    <source>
        <strain evidence="2 3">7685027</strain>
    </source>
</reference>
<keyword evidence="1" id="KW-0732">Signal</keyword>
<protein>
    <recommendedName>
        <fullName evidence="4">Secreted protein</fullName>
    </recommendedName>
</protein>